<dbReference type="Pfam" id="PF25788">
    <property type="entry name" value="Ig_Rha78A_N"/>
    <property type="match status" value="1"/>
</dbReference>
<dbReference type="Gene3D" id="1.50.10.10">
    <property type="match status" value="1"/>
</dbReference>
<dbReference type="PIRSF" id="PIRSF010631">
    <property type="entry name" value="A-rhamnsds"/>
    <property type="match status" value="1"/>
</dbReference>
<dbReference type="GO" id="GO:0030596">
    <property type="term" value="F:alpha-L-rhamnosidase activity"/>
    <property type="evidence" value="ECO:0007669"/>
    <property type="project" value="UniProtKB-EC"/>
</dbReference>
<evidence type="ECO:0000256" key="3">
    <source>
        <dbReference type="ARBA" id="ARBA00022801"/>
    </source>
</evidence>
<accession>A0A5B2VU04</accession>
<feature type="domain" description="Alpha-L-rhamnosidase C-terminal" evidence="8">
    <location>
        <begin position="806"/>
        <end position="883"/>
    </location>
</feature>
<dbReference type="RefSeq" id="WP_149839244.1">
    <property type="nucleotide sequence ID" value="NZ_VUOC01000003.1"/>
</dbReference>
<proteinExistence type="predicted"/>
<feature type="domain" description="Alpha-L-rhamnosidase concanavalin-like" evidence="5">
    <location>
        <begin position="355"/>
        <end position="454"/>
    </location>
</feature>
<reference evidence="9 10" key="2">
    <citation type="submission" date="2019-09" db="EMBL/GenBank/DDBJ databases">
        <authorList>
            <person name="Jin C."/>
        </authorList>
    </citation>
    <scope>NUCLEOTIDE SEQUENCE [LARGE SCALE GENOMIC DNA]</scope>
    <source>
        <strain evidence="9 10">BN140078</strain>
    </source>
</reference>
<dbReference type="Pfam" id="PF08531">
    <property type="entry name" value="Bac_rhamnosid_N"/>
    <property type="match status" value="1"/>
</dbReference>
<organism evidence="9 10">
    <name type="scientific">Chitinophaga agrisoli</name>
    <dbReference type="NCBI Taxonomy" id="2607653"/>
    <lineage>
        <taxon>Bacteria</taxon>
        <taxon>Pseudomonadati</taxon>
        <taxon>Bacteroidota</taxon>
        <taxon>Chitinophagia</taxon>
        <taxon>Chitinophagales</taxon>
        <taxon>Chitinophagaceae</taxon>
        <taxon>Chitinophaga</taxon>
    </lineage>
</organism>
<keyword evidence="10" id="KW-1185">Reference proteome</keyword>
<comment type="caution">
    <text evidence="9">The sequence shown here is derived from an EMBL/GenBank/DDBJ whole genome shotgun (WGS) entry which is preliminary data.</text>
</comment>
<evidence type="ECO:0000256" key="2">
    <source>
        <dbReference type="ARBA" id="ARBA00012652"/>
    </source>
</evidence>
<dbReference type="AlphaFoldDB" id="A0A5B2VU04"/>
<name>A0A5B2VU04_9BACT</name>
<dbReference type="Gene3D" id="2.60.120.260">
    <property type="entry name" value="Galactose-binding domain-like"/>
    <property type="match status" value="2"/>
</dbReference>
<evidence type="ECO:0000259" key="6">
    <source>
        <dbReference type="Pfam" id="PF08531"/>
    </source>
</evidence>
<feature type="domain" description="Alpha-L-rhamnosidase six-hairpin glycosidase" evidence="7">
    <location>
        <begin position="459"/>
        <end position="803"/>
    </location>
</feature>
<feature type="signal peptide" evidence="4">
    <location>
        <begin position="1"/>
        <end position="19"/>
    </location>
</feature>
<evidence type="ECO:0000313" key="9">
    <source>
        <dbReference type="EMBL" id="KAA2241737.1"/>
    </source>
</evidence>
<feature type="chain" id="PRO_5022955725" description="alpha-L-rhamnosidase" evidence="4">
    <location>
        <begin position="20"/>
        <end position="919"/>
    </location>
</feature>
<evidence type="ECO:0000259" key="7">
    <source>
        <dbReference type="Pfam" id="PF17389"/>
    </source>
</evidence>
<dbReference type="InterPro" id="IPR035398">
    <property type="entry name" value="Bac_rhamnosid_C"/>
</dbReference>
<dbReference type="InterPro" id="IPR008902">
    <property type="entry name" value="Rhamnosid_concanavalin"/>
</dbReference>
<dbReference type="EC" id="3.2.1.40" evidence="2"/>
<dbReference type="InterPro" id="IPR013783">
    <property type="entry name" value="Ig-like_fold"/>
</dbReference>
<dbReference type="Gene3D" id="2.60.420.10">
    <property type="entry name" value="Maltose phosphorylase, domain 3"/>
    <property type="match status" value="1"/>
</dbReference>
<dbReference type="InterPro" id="IPR008928">
    <property type="entry name" value="6-hairpin_glycosidase_sf"/>
</dbReference>
<sequence>MRSLLLIITLLCQVTLLSAQNIQLQHLRCEMLTNPVGIDVTTPRLSWEVTGAQRNIRQTAYEVLVASTPQKLAANEGDLWSSGKINSNRSVHVAYAGKPLQSRAACYWKLRTWTTQGASDWSAPAQWSMGLLTSQDWQAKWIGMDRGFPWDSAETKFSRLSARYFRKTFAVKASIKKATAYVSGLGWYELYLNGQRIGDQVLAPAPTDYRRSVLYNTFDVTTALQQGNNAIGTVLGNGRFFTMRQAYKPYKIRTFGYPKVLLQLEVEYTDGTRQTIVTDNSWKFTADGPIRTNNEYDGEEYDATKEMPGWSTTKFDDSQWLQPQLVEAPGGQIKAQMNERMRVMETIRPVGIHSLKPGVQILDMGQNMVGWLQLKVKGKRGDQVTLRFAETLQPDGSLYVANLRDAKVTDVYTLKGDGIETWHPVFVYHGFRYVEITGYPQAPSLNDFEGQVVYDGINTTGTFTSSDTTLNQIFKNAYWGIRGNYKGMPLDCPQRNERMPWLGDRATGAYGESFLFDNAKLYAKWLDDIEESQTEAGAIPDVAPAYWNYYSDNVTWPGTYILVANMLYEQFDDEVSIAKHYNSMKRWLAYMRGKYMKDYIVTKDKYGDWCVPPESLQLIHSRDSTRTTEGALLATAYYYRLLSLMERFAGILHQPQDAKEFAALQEKISDAFNKKYFNSTTAQYSNNTVTANLLPLYFDITPAAKRDAVFHNIVQKIEQEYHGHISTGVIGTQWLMRGLSRRGQQDIAYQMASNRDYPSWGYMVARGATTIWELWNGDTANPSMNSHNHIMLLGDLLVWYYEDLAGIRSAPGHPGFQQVLMKPVLPTGLQSAKATYHTNYGDVSSSWKKEAGHFTWQVHIPANTTALVYIPAANAAQVKESGKAASTATGIKWLRMEGDRAVFEAGSGDYVFESVLNEK</sequence>
<keyword evidence="4" id="KW-0732">Signal</keyword>
<evidence type="ECO:0000259" key="5">
    <source>
        <dbReference type="Pfam" id="PF05592"/>
    </source>
</evidence>
<dbReference type="EMBL" id="VUOC01000003">
    <property type="protein sequence ID" value="KAA2241737.1"/>
    <property type="molecule type" value="Genomic_DNA"/>
</dbReference>
<dbReference type="InterPro" id="IPR035396">
    <property type="entry name" value="Bac_rhamnosid6H"/>
</dbReference>
<gene>
    <name evidence="9" type="ORF">F0L74_17870</name>
</gene>
<reference evidence="9 10" key="1">
    <citation type="submission" date="2019-09" db="EMBL/GenBank/DDBJ databases">
        <title>Chitinophaga ginsengihumi sp. nov., isolated from soil of ginseng rhizosphere.</title>
        <authorList>
            <person name="Lee J."/>
        </authorList>
    </citation>
    <scope>NUCLEOTIDE SEQUENCE [LARGE SCALE GENOMIC DNA]</scope>
    <source>
        <strain evidence="9 10">BN140078</strain>
    </source>
</reference>
<dbReference type="Pfam" id="PF05592">
    <property type="entry name" value="Bac_rhamnosid"/>
    <property type="match status" value="1"/>
</dbReference>
<dbReference type="Proteomes" id="UP000324611">
    <property type="component" value="Unassembled WGS sequence"/>
</dbReference>
<dbReference type="GO" id="GO:0005975">
    <property type="term" value="P:carbohydrate metabolic process"/>
    <property type="evidence" value="ECO:0007669"/>
    <property type="project" value="InterPro"/>
</dbReference>
<comment type="catalytic activity">
    <reaction evidence="1">
        <text>Hydrolysis of terminal non-reducing alpha-L-rhamnose residues in alpha-L-rhamnosides.</text>
        <dbReference type="EC" id="3.2.1.40"/>
    </reaction>
</comment>
<dbReference type="InterPro" id="IPR013737">
    <property type="entry name" value="Bac_rhamnosid_N"/>
</dbReference>
<dbReference type="Gene3D" id="2.60.40.10">
    <property type="entry name" value="Immunoglobulins"/>
    <property type="match status" value="1"/>
</dbReference>
<feature type="domain" description="Bacterial alpha-L-rhamnosidase N-terminal" evidence="6">
    <location>
        <begin position="174"/>
        <end position="345"/>
    </location>
</feature>
<evidence type="ECO:0000313" key="10">
    <source>
        <dbReference type="Proteomes" id="UP000324611"/>
    </source>
</evidence>
<dbReference type="Pfam" id="PF17389">
    <property type="entry name" value="Bac_rhamnosid6H"/>
    <property type="match status" value="1"/>
</dbReference>
<dbReference type="SUPFAM" id="SSF48208">
    <property type="entry name" value="Six-hairpin glycosidases"/>
    <property type="match status" value="1"/>
</dbReference>
<dbReference type="InterPro" id="IPR012341">
    <property type="entry name" value="6hp_glycosidase-like_sf"/>
</dbReference>
<evidence type="ECO:0000259" key="8">
    <source>
        <dbReference type="Pfam" id="PF17390"/>
    </source>
</evidence>
<evidence type="ECO:0000256" key="1">
    <source>
        <dbReference type="ARBA" id="ARBA00001445"/>
    </source>
</evidence>
<keyword evidence="3" id="KW-0378">Hydrolase</keyword>
<evidence type="ECO:0000256" key="4">
    <source>
        <dbReference type="SAM" id="SignalP"/>
    </source>
</evidence>
<dbReference type="InterPro" id="IPR016007">
    <property type="entry name" value="Alpha_rhamnosid"/>
</dbReference>
<dbReference type="Pfam" id="PF17390">
    <property type="entry name" value="Bac_rhamnosid_C"/>
    <property type="match status" value="1"/>
</dbReference>
<protein>
    <recommendedName>
        <fullName evidence="2">alpha-L-rhamnosidase</fullName>
        <ecNumber evidence="2">3.2.1.40</ecNumber>
    </recommendedName>
</protein>
<dbReference type="PANTHER" id="PTHR33307">
    <property type="entry name" value="ALPHA-RHAMNOSIDASE (EUROFUNG)"/>
    <property type="match status" value="1"/>
</dbReference>
<dbReference type="PANTHER" id="PTHR33307:SF6">
    <property type="entry name" value="ALPHA-RHAMNOSIDASE (EUROFUNG)-RELATED"/>
    <property type="match status" value="1"/>
</dbReference>